<feature type="signal peptide" evidence="1">
    <location>
        <begin position="1"/>
        <end position="24"/>
    </location>
</feature>
<evidence type="ECO:0008006" key="4">
    <source>
        <dbReference type="Google" id="ProtNLM"/>
    </source>
</evidence>
<evidence type="ECO:0000256" key="1">
    <source>
        <dbReference type="SAM" id="SignalP"/>
    </source>
</evidence>
<gene>
    <name evidence="2" type="ORF">K0O64_17690</name>
</gene>
<evidence type="ECO:0000313" key="3">
    <source>
        <dbReference type="Proteomes" id="UP000825367"/>
    </source>
</evidence>
<dbReference type="RefSeq" id="WP_071943696.1">
    <property type="nucleotide sequence ID" value="NZ_BAAAVX010000050.1"/>
</dbReference>
<sequence>MITKSTAAMGVIVAAMTFSPAGHACPDDSVVNLPMTDAVRAELIQAGAALTGRPASEFRELRPGYTYYAFDPNPVNTYYWAAAQLWNPTTEEAAIQLQDQNSYMVFRKGAQPGTTWLPIAVGYGPIRAGKQPCPVPQAVRDVWAWPAGTCYPGTN</sequence>
<accession>A0ABX8VBC1</accession>
<reference evidence="2 3" key="1">
    <citation type="submission" date="2021-07" db="EMBL/GenBank/DDBJ databases">
        <title>Whole genome sequencing of non-tuberculosis mycobacteria type-strains.</title>
        <authorList>
            <person name="Igarashi Y."/>
            <person name="Osugi A."/>
            <person name="Mitarai S."/>
        </authorList>
    </citation>
    <scope>NUCLEOTIDE SEQUENCE [LARGE SCALE GENOMIC DNA]</scope>
    <source>
        <strain evidence="2 3">JCM 16370</strain>
    </source>
</reference>
<dbReference type="Proteomes" id="UP000825367">
    <property type="component" value="Chromosome"/>
</dbReference>
<protein>
    <recommendedName>
        <fullName evidence="4">Secreted protein</fullName>
    </recommendedName>
</protein>
<name>A0ABX8VBC1_9MYCO</name>
<keyword evidence="1" id="KW-0732">Signal</keyword>
<dbReference type="EMBL" id="CP080333">
    <property type="protein sequence ID" value="QYL14992.1"/>
    <property type="molecule type" value="Genomic_DNA"/>
</dbReference>
<evidence type="ECO:0000313" key="2">
    <source>
        <dbReference type="EMBL" id="QYL14992.1"/>
    </source>
</evidence>
<keyword evidence="3" id="KW-1185">Reference proteome</keyword>
<proteinExistence type="predicted"/>
<organism evidence="2 3">
    <name type="scientific">Mycolicibacterium pallens</name>
    <dbReference type="NCBI Taxonomy" id="370524"/>
    <lineage>
        <taxon>Bacteria</taxon>
        <taxon>Bacillati</taxon>
        <taxon>Actinomycetota</taxon>
        <taxon>Actinomycetes</taxon>
        <taxon>Mycobacteriales</taxon>
        <taxon>Mycobacteriaceae</taxon>
        <taxon>Mycolicibacterium</taxon>
    </lineage>
</organism>
<feature type="chain" id="PRO_5045384350" description="Secreted protein" evidence="1">
    <location>
        <begin position="25"/>
        <end position="155"/>
    </location>
</feature>